<gene>
    <name evidence="1" type="ORF">AAH949_04440</name>
</gene>
<organism evidence="1">
    <name type="scientific">Campylobacter sp. CCS1377</name>
    <dbReference type="NCBI Taxonomy" id="3158229"/>
    <lineage>
        <taxon>Bacteria</taxon>
        <taxon>Pseudomonadati</taxon>
        <taxon>Campylobacterota</taxon>
        <taxon>Epsilonproteobacteria</taxon>
        <taxon>Campylobacterales</taxon>
        <taxon>Campylobacteraceae</taxon>
        <taxon>Campylobacter</taxon>
    </lineage>
</organism>
<dbReference type="EMBL" id="CP155620">
    <property type="protein sequence ID" value="XBJ30080.1"/>
    <property type="molecule type" value="Genomic_DNA"/>
</dbReference>
<evidence type="ECO:0000313" key="1">
    <source>
        <dbReference type="EMBL" id="XBJ30080.1"/>
    </source>
</evidence>
<name>A0AAU7E805_9BACT</name>
<sequence>MGLINSTLPIHIKVLEKSGYNNYTLLLNHKKIQTKSLIDLDEQSEYLAELYTTKEGILQFKNLYKKPEISYFAQGLDLIVRLLEYDLDFKNYILEQLINCNEKQDFLVYKEMLFASLEGIYHIPFIYEDKKCLFQLKFNEEKCELYLYFSVFGALKIIFNEQNMQIFSPFAKVQIFLSQYLEKEVIQEQKINALFVFKKLLDFKG</sequence>
<protein>
    <submittedName>
        <fullName evidence="1">Uncharacterized protein</fullName>
    </submittedName>
</protein>
<reference evidence="1" key="1">
    <citation type="submission" date="2024-05" db="EMBL/GenBank/DDBJ databases">
        <title>Campylobacter coli isolated from environmental waters in Slovenia.</title>
        <authorList>
            <person name="Zautner A.E."/>
            <person name="Bunk B."/>
            <person name="Riedel T."/>
            <person name="Sproeer C."/>
        </authorList>
    </citation>
    <scope>NUCLEOTIDE SEQUENCE</scope>
    <source>
        <strain evidence="1">CCS1377</strain>
    </source>
</reference>
<accession>A0AAU7E805</accession>
<proteinExistence type="predicted"/>
<dbReference type="RefSeq" id="WP_348519096.1">
    <property type="nucleotide sequence ID" value="NZ_CP155620.1"/>
</dbReference>
<dbReference type="AlphaFoldDB" id="A0AAU7E805"/>